<dbReference type="OrthoDB" id="17212at2759"/>
<dbReference type="AlphaFoldDB" id="A0A1Y1VYB1"/>
<dbReference type="STRING" id="61395.A0A1Y1VYB1"/>
<reference evidence="3 4" key="1">
    <citation type="submission" date="2016-07" db="EMBL/GenBank/DDBJ databases">
        <title>Pervasive Adenine N6-methylation of Active Genes in Fungi.</title>
        <authorList>
            <consortium name="DOE Joint Genome Institute"/>
            <person name="Mondo S.J."/>
            <person name="Dannebaum R.O."/>
            <person name="Kuo R.C."/>
            <person name="Labutti K."/>
            <person name="Haridas S."/>
            <person name="Kuo A."/>
            <person name="Salamov A."/>
            <person name="Ahrendt S.R."/>
            <person name="Lipzen A."/>
            <person name="Sullivan W."/>
            <person name="Andreopoulos W.B."/>
            <person name="Clum A."/>
            <person name="Lindquist E."/>
            <person name="Daum C."/>
            <person name="Ramamoorthy G.K."/>
            <person name="Gryganskyi A."/>
            <person name="Culley D."/>
            <person name="Magnuson J.K."/>
            <person name="James T.Y."/>
            <person name="O'Malley M.A."/>
            <person name="Stajich J.E."/>
            <person name="Spatafora J.W."/>
            <person name="Visel A."/>
            <person name="Grigoriev I.V."/>
        </authorList>
    </citation>
    <scope>NUCLEOTIDE SEQUENCE [LARGE SCALE GENOMIC DNA]</scope>
    <source>
        <strain evidence="3 4">ATCC 12442</strain>
    </source>
</reference>
<evidence type="ECO:0000256" key="1">
    <source>
        <dbReference type="ARBA" id="ARBA00008209"/>
    </source>
</evidence>
<evidence type="ECO:0000313" key="3">
    <source>
        <dbReference type="EMBL" id="ORX66262.1"/>
    </source>
</evidence>
<dbReference type="GeneID" id="63808623"/>
<name>A0A1Y1VYB1_9FUNG</name>
<dbReference type="PANTHER" id="PTHR10300">
    <property type="entry name" value="CALCIPRESSIN"/>
    <property type="match status" value="1"/>
</dbReference>
<accession>A0A1Y1VYB1</accession>
<dbReference type="GO" id="GO:0005634">
    <property type="term" value="C:nucleus"/>
    <property type="evidence" value="ECO:0007669"/>
    <property type="project" value="TreeGrafter"/>
</dbReference>
<feature type="region of interest" description="Disordered" evidence="2">
    <location>
        <begin position="164"/>
        <end position="205"/>
    </location>
</feature>
<dbReference type="PANTHER" id="PTHR10300:SF14">
    <property type="entry name" value="PROTEIN SARAH"/>
    <property type="match status" value="1"/>
</dbReference>
<dbReference type="EMBL" id="MCFD01000016">
    <property type="protein sequence ID" value="ORX66262.1"/>
    <property type="molecule type" value="Genomic_DNA"/>
</dbReference>
<dbReference type="InterPro" id="IPR012677">
    <property type="entry name" value="Nucleotide-bd_a/b_plait_sf"/>
</dbReference>
<comment type="similarity">
    <text evidence="1">Belongs to the RCAN family.</text>
</comment>
<evidence type="ECO:0000256" key="2">
    <source>
        <dbReference type="SAM" id="MobiDB-lite"/>
    </source>
</evidence>
<evidence type="ECO:0000313" key="4">
    <source>
        <dbReference type="Proteomes" id="UP000193922"/>
    </source>
</evidence>
<dbReference type="GO" id="GO:0008597">
    <property type="term" value="F:calcium-dependent protein serine/threonine phosphatase regulator activity"/>
    <property type="evidence" value="ECO:0007669"/>
    <property type="project" value="TreeGrafter"/>
</dbReference>
<keyword evidence="4" id="KW-1185">Reference proteome</keyword>
<proteinExistence type="inferred from homology"/>
<dbReference type="GO" id="GO:0005737">
    <property type="term" value="C:cytoplasm"/>
    <property type="evidence" value="ECO:0007669"/>
    <property type="project" value="TreeGrafter"/>
</dbReference>
<dbReference type="RefSeq" id="XP_040740272.1">
    <property type="nucleotide sequence ID" value="XM_040891975.1"/>
</dbReference>
<gene>
    <name evidence="3" type="ORF">DL89DRAFT_68103</name>
</gene>
<dbReference type="Gene3D" id="3.30.70.330">
    <property type="match status" value="1"/>
</dbReference>
<feature type="region of interest" description="Disordered" evidence="2">
    <location>
        <begin position="228"/>
        <end position="252"/>
    </location>
</feature>
<organism evidence="3 4">
    <name type="scientific">Linderina pennispora</name>
    <dbReference type="NCBI Taxonomy" id="61395"/>
    <lineage>
        <taxon>Eukaryota</taxon>
        <taxon>Fungi</taxon>
        <taxon>Fungi incertae sedis</taxon>
        <taxon>Zoopagomycota</taxon>
        <taxon>Kickxellomycotina</taxon>
        <taxon>Kickxellomycetes</taxon>
        <taxon>Kickxellales</taxon>
        <taxon>Kickxellaceae</taxon>
        <taxon>Linderina</taxon>
    </lineage>
</organism>
<sequence>MTTNFTPKPEATNSLVVTFDHYSNTAADALHAKLSECGTLWHFAKLPSFARCLAVFTETGNAQTAMRTLNRTAALDTNHMYMYYSMHTSLQQAQDNFLHVPAEEKLWLISPPGSPPIDWRQTREEPPNSRHLERGLERALRELGSGGFVLDPQEVEDYESAEEGLDGFSLDGPRQQISKGGVDEESDEEEIAGAMQRSRIDGREDHLPTIFIQNYDTQQDGGRLQSSMLIADRPPTPSCVGRMYQPTARPPM</sequence>
<dbReference type="Proteomes" id="UP000193922">
    <property type="component" value="Unassembled WGS sequence"/>
</dbReference>
<evidence type="ECO:0008006" key="5">
    <source>
        <dbReference type="Google" id="ProtNLM"/>
    </source>
</evidence>
<comment type="caution">
    <text evidence="3">The sequence shown here is derived from an EMBL/GenBank/DDBJ whole genome shotgun (WGS) entry which is preliminary data.</text>
</comment>
<dbReference type="InterPro" id="IPR006931">
    <property type="entry name" value="Calcipressin"/>
</dbReference>
<dbReference type="Pfam" id="PF04847">
    <property type="entry name" value="Calcipressin"/>
    <property type="match status" value="1"/>
</dbReference>
<protein>
    <recommendedName>
        <fullName evidence="5">Calcipressin</fullName>
    </recommendedName>
</protein>
<dbReference type="GO" id="GO:0019722">
    <property type="term" value="P:calcium-mediated signaling"/>
    <property type="evidence" value="ECO:0007669"/>
    <property type="project" value="InterPro"/>
</dbReference>